<dbReference type="InterPro" id="IPR011008">
    <property type="entry name" value="Dimeric_a/b-barrel"/>
</dbReference>
<protein>
    <recommendedName>
        <fullName evidence="1">ABM domain-containing protein</fullName>
    </recommendedName>
</protein>
<proteinExistence type="predicted"/>
<organism evidence="2">
    <name type="scientific">hydrothermal vent metagenome</name>
    <dbReference type="NCBI Taxonomy" id="652676"/>
    <lineage>
        <taxon>unclassified sequences</taxon>
        <taxon>metagenomes</taxon>
        <taxon>ecological metagenomes</taxon>
    </lineage>
</organism>
<reference evidence="2" key="1">
    <citation type="submission" date="2018-06" db="EMBL/GenBank/DDBJ databases">
        <authorList>
            <person name="Zhirakovskaya E."/>
        </authorList>
    </citation>
    <scope>NUCLEOTIDE SEQUENCE</scope>
</reference>
<dbReference type="Pfam" id="PF03992">
    <property type="entry name" value="ABM"/>
    <property type="match status" value="1"/>
</dbReference>
<dbReference type="AlphaFoldDB" id="A0A3B0WYD1"/>
<evidence type="ECO:0000259" key="1">
    <source>
        <dbReference type="PROSITE" id="PS51725"/>
    </source>
</evidence>
<gene>
    <name evidence="2" type="ORF">MNBD_GAMMA06-1291</name>
</gene>
<accession>A0A3B0WYD1</accession>
<dbReference type="InterPro" id="IPR007138">
    <property type="entry name" value="ABM_dom"/>
</dbReference>
<sequence length="93" mass="10853">MSKIILEGYVLASSSDLATVKRELANHIQLTRQEEGCLVFDVSQDKKNMNRFNVYEEFTSQEAFKEHQQRLSRTEWGKVSSKLEKHYKTNGNK</sequence>
<evidence type="ECO:0000313" key="2">
    <source>
        <dbReference type="EMBL" id="VAW54229.1"/>
    </source>
</evidence>
<dbReference type="PROSITE" id="PS51725">
    <property type="entry name" value="ABM"/>
    <property type="match status" value="1"/>
</dbReference>
<name>A0A3B0WYD1_9ZZZZ</name>
<feature type="domain" description="ABM" evidence="1">
    <location>
        <begin position="4"/>
        <end position="93"/>
    </location>
</feature>
<dbReference type="Gene3D" id="3.30.70.100">
    <property type="match status" value="1"/>
</dbReference>
<dbReference type="EMBL" id="UOFD01000073">
    <property type="protein sequence ID" value="VAW54229.1"/>
    <property type="molecule type" value="Genomic_DNA"/>
</dbReference>
<dbReference type="SUPFAM" id="SSF54909">
    <property type="entry name" value="Dimeric alpha+beta barrel"/>
    <property type="match status" value="1"/>
</dbReference>